<evidence type="ECO:0000256" key="2">
    <source>
        <dbReference type="ARBA" id="ARBA00022692"/>
    </source>
</evidence>
<feature type="region of interest" description="Disordered" evidence="5">
    <location>
        <begin position="110"/>
        <end position="186"/>
    </location>
</feature>
<feature type="region of interest" description="Disordered" evidence="5">
    <location>
        <begin position="25"/>
        <end position="65"/>
    </location>
</feature>
<dbReference type="InterPro" id="IPR035952">
    <property type="entry name" value="Rhomboid-like_sf"/>
</dbReference>
<keyword evidence="4 6" id="KW-0472">Membrane</keyword>
<sequence>CSSQVKNATRRFASDCHASMGIAKRMFSPSMIPTHEKDDLSDSESSSDMDVERENADEQEEEAPEELLVLPGQTDLRDWMVFKNGVLEFASRRVEDFTADEEAARDMGLDFSMKEPEEPEEPEASLEEADEEAAFGMGLDLTLNPPETAPPAETLGTAETPGAAETPQRPRRRSATALPEEAEVSPEKRRRVALEVLEQVVDKLTVEKLSTSLEPDAPVAEVMHVHQTFLWNSETESTEIRRPVFRASRETTPLGCRIVFGLCGGYYLLYLLDHHLFVGLNVVCRPRDVLFGWQLQRLLQASFAHSSFLGLLLALLVSWRRFAWLENRAGTVAFLGWFVMSSLILHSTYCMVAFLSQPFLGQWLMDSEVHGLYPVLVANLVSSLKDTDSSSVWLWPLPFHVSTKHFPLVVMTLSWLLHMDSHLDVSVSYFTAVWPLPCSVLVPELFQEPSGHILDRVEQALGKTGLGLLQNFDCFVCRPPSGEVSGLGYKPKAEPELESGAPLRAPASTSAPPTIGEAFRDAPCYSLTDDEDPEDGKGLPEYEDPWL</sequence>
<evidence type="ECO:0000256" key="6">
    <source>
        <dbReference type="SAM" id="Phobius"/>
    </source>
</evidence>
<comment type="subcellular location">
    <subcellularLocation>
        <location evidence="1">Membrane</location>
        <topology evidence="1">Multi-pass membrane protein</topology>
    </subcellularLocation>
</comment>
<evidence type="ECO:0000256" key="3">
    <source>
        <dbReference type="ARBA" id="ARBA00022989"/>
    </source>
</evidence>
<feature type="non-terminal residue" evidence="7">
    <location>
        <position position="1"/>
    </location>
</feature>
<dbReference type="EMBL" id="CAXAMM010002348">
    <property type="protein sequence ID" value="CAK8995859.1"/>
    <property type="molecule type" value="Genomic_DNA"/>
</dbReference>
<keyword evidence="2 6" id="KW-0812">Transmembrane</keyword>
<name>A0ABP0I3K2_9DINO</name>
<organism evidence="7 8">
    <name type="scientific">Durusdinium trenchii</name>
    <dbReference type="NCBI Taxonomy" id="1381693"/>
    <lineage>
        <taxon>Eukaryota</taxon>
        <taxon>Sar</taxon>
        <taxon>Alveolata</taxon>
        <taxon>Dinophyceae</taxon>
        <taxon>Suessiales</taxon>
        <taxon>Symbiodiniaceae</taxon>
        <taxon>Durusdinium</taxon>
    </lineage>
</organism>
<evidence type="ECO:0000313" key="8">
    <source>
        <dbReference type="Proteomes" id="UP001642464"/>
    </source>
</evidence>
<proteinExistence type="predicted"/>
<keyword evidence="8" id="KW-1185">Reference proteome</keyword>
<evidence type="ECO:0000256" key="5">
    <source>
        <dbReference type="SAM" id="MobiDB-lite"/>
    </source>
</evidence>
<evidence type="ECO:0000256" key="4">
    <source>
        <dbReference type="ARBA" id="ARBA00023136"/>
    </source>
</evidence>
<feature type="transmembrane region" description="Helical" evidence="6">
    <location>
        <begin position="331"/>
        <end position="355"/>
    </location>
</feature>
<feature type="transmembrane region" description="Helical" evidence="6">
    <location>
        <begin position="298"/>
        <end position="319"/>
    </location>
</feature>
<reference evidence="7 8" key="1">
    <citation type="submission" date="2024-02" db="EMBL/GenBank/DDBJ databases">
        <authorList>
            <person name="Chen Y."/>
            <person name="Shah S."/>
            <person name="Dougan E. K."/>
            <person name="Thang M."/>
            <person name="Chan C."/>
        </authorList>
    </citation>
    <scope>NUCLEOTIDE SEQUENCE [LARGE SCALE GENOMIC DNA]</scope>
</reference>
<accession>A0ABP0I3K2</accession>
<comment type="caution">
    <text evidence="7">The sequence shown here is derived from an EMBL/GenBank/DDBJ whole genome shotgun (WGS) entry which is preliminary data.</text>
</comment>
<evidence type="ECO:0008006" key="9">
    <source>
        <dbReference type="Google" id="ProtNLM"/>
    </source>
</evidence>
<dbReference type="SUPFAM" id="SSF144091">
    <property type="entry name" value="Rhomboid-like"/>
    <property type="match status" value="1"/>
</dbReference>
<evidence type="ECO:0000313" key="7">
    <source>
        <dbReference type="EMBL" id="CAK8995859.1"/>
    </source>
</evidence>
<feature type="region of interest" description="Disordered" evidence="5">
    <location>
        <begin position="484"/>
        <end position="547"/>
    </location>
</feature>
<gene>
    <name evidence="7" type="ORF">SCF082_LOCUS4542</name>
</gene>
<evidence type="ECO:0000256" key="1">
    <source>
        <dbReference type="ARBA" id="ARBA00004141"/>
    </source>
</evidence>
<protein>
    <recommendedName>
        <fullName evidence="9">Glycerophosphocholine acyltransferase 1</fullName>
    </recommendedName>
</protein>
<feature type="compositionally biased region" description="Acidic residues" evidence="5">
    <location>
        <begin position="117"/>
        <end position="133"/>
    </location>
</feature>
<feature type="transmembrane region" description="Helical" evidence="6">
    <location>
        <begin position="254"/>
        <end position="272"/>
    </location>
</feature>
<dbReference type="Proteomes" id="UP001642464">
    <property type="component" value="Unassembled WGS sequence"/>
</dbReference>
<keyword evidence="3 6" id="KW-1133">Transmembrane helix</keyword>